<dbReference type="Proteomes" id="UP000502677">
    <property type="component" value="Chromosome"/>
</dbReference>
<name>A0A6G7XH85_9MICO</name>
<gene>
    <name evidence="1" type="ORF">G7068_11885</name>
</gene>
<accession>A0A6G7XH85</accession>
<proteinExistence type="predicted"/>
<protein>
    <submittedName>
        <fullName evidence="1">Uncharacterized protein</fullName>
    </submittedName>
</protein>
<organism evidence="1 2">
    <name type="scientific">Leucobacter viscericola</name>
    <dbReference type="NCBI Taxonomy" id="2714935"/>
    <lineage>
        <taxon>Bacteria</taxon>
        <taxon>Bacillati</taxon>
        <taxon>Actinomycetota</taxon>
        <taxon>Actinomycetes</taxon>
        <taxon>Micrococcales</taxon>
        <taxon>Microbacteriaceae</taxon>
        <taxon>Leucobacter</taxon>
    </lineage>
</organism>
<dbReference type="AlphaFoldDB" id="A0A6G7XH85"/>
<sequence length="69" mass="7709">MGVYTPDKIVIACARAHSPRELCEKADAAHNKGEDDLLYLDALAVHARREGWIELLMQSLFGWEDDVGP</sequence>
<reference evidence="1 2" key="1">
    <citation type="submission" date="2020-03" db="EMBL/GenBank/DDBJ databases">
        <title>Leucobacter sp. nov., isolated from beetles.</title>
        <authorList>
            <person name="Hyun D.-W."/>
            <person name="Bae J.-W."/>
        </authorList>
    </citation>
    <scope>NUCLEOTIDE SEQUENCE [LARGE SCALE GENOMIC DNA]</scope>
    <source>
        <strain evidence="1 2">HDW9C</strain>
    </source>
</reference>
<dbReference type="KEGG" id="lvi:G7068_11885"/>
<keyword evidence="2" id="KW-1185">Reference proteome</keyword>
<evidence type="ECO:0000313" key="1">
    <source>
        <dbReference type="EMBL" id="QIK63809.1"/>
    </source>
</evidence>
<dbReference type="RefSeq" id="WP_166292151.1">
    <property type="nucleotide sequence ID" value="NZ_CP049863.1"/>
</dbReference>
<evidence type="ECO:0000313" key="2">
    <source>
        <dbReference type="Proteomes" id="UP000502677"/>
    </source>
</evidence>
<dbReference type="EMBL" id="CP049863">
    <property type="protein sequence ID" value="QIK63809.1"/>
    <property type="molecule type" value="Genomic_DNA"/>
</dbReference>